<reference evidence="2" key="1">
    <citation type="submission" date="2025-08" db="UniProtKB">
        <authorList>
            <consortium name="Ensembl"/>
        </authorList>
    </citation>
    <scope>IDENTIFICATION</scope>
</reference>
<name>A0A674K9G1_9SAUR</name>
<evidence type="ECO:0000313" key="2">
    <source>
        <dbReference type="Ensembl" id="ENSTMTP00000030621.1"/>
    </source>
</evidence>
<reference evidence="2" key="2">
    <citation type="submission" date="2025-09" db="UniProtKB">
        <authorList>
            <consortium name="Ensembl"/>
        </authorList>
    </citation>
    <scope>IDENTIFICATION</scope>
</reference>
<dbReference type="InterPro" id="IPR052642">
    <property type="entry name" value="CC-FHA_domain"/>
</dbReference>
<accession>A0A674K9G1</accession>
<feature type="domain" description="FHA" evidence="1">
    <location>
        <begin position="13"/>
        <end position="67"/>
    </location>
</feature>
<dbReference type="GeneTree" id="ENSGT00940000154171"/>
<organism evidence="2 3">
    <name type="scientific">Terrapene triunguis</name>
    <name type="common">Three-toed box turtle</name>
    <dbReference type="NCBI Taxonomy" id="2587831"/>
    <lineage>
        <taxon>Eukaryota</taxon>
        <taxon>Metazoa</taxon>
        <taxon>Chordata</taxon>
        <taxon>Craniata</taxon>
        <taxon>Vertebrata</taxon>
        <taxon>Euteleostomi</taxon>
        <taxon>Archelosauria</taxon>
        <taxon>Testudinata</taxon>
        <taxon>Testudines</taxon>
        <taxon>Cryptodira</taxon>
        <taxon>Durocryptodira</taxon>
        <taxon>Testudinoidea</taxon>
        <taxon>Emydidae</taxon>
        <taxon>Terrapene</taxon>
    </lineage>
</organism>
<sequence length="103" mass="11303">MRQSKINPSKIPIMIHNSGKISETVIQFQSVGIEDHHAVIEFSESENSFVLQDFNSLHGTFVNDCHIQNAAVKVGAGDILHFGSGGTSYELVIENTSQVMSQE</sequence>
<evidence type="ECO:0000259" key="1">
    <source>
        <dbReference type="PROSITE" id="PS50006"/>
    </source>
</evidence>
<dbReference type="Proteomes" id="UP000472274">
    <property type="component" value="Unplaced"/>
</dbReference>
<dbReference type="Gene3D" id="2.60.200.20">
    <property type="match status" value="1"/>
</dbReference>
<dbReference type="AlphaFoldDB" id="A0A674K9G1"/>
<protein>
    <recommendedName>
        <fullName evidence="1">FHA domain-containing protein</fullName>
    </recommendedName>
</protein>
<dbReference type="PROSITE" id="PS50006">
    <property type="entry name" value="FHA_DOMAIN"/>
    <property type="match status" value="1"/>
</dbReference>
<dbReference type="Ensembl" id="ENSTMTT00000031741.1">
    <property type="protein sequence ID" value="ENSTMTP00000030621.1"/>
    <property type="gene ID" value="ENSTMTG00000022088.1"/>
</dbReference>
<dbReference type="InterPro" id="IPR008984">
    <property type="entry name" value="SMAD_FHA_dom_sf"/>
</dbReference>
<dbReference type="InterPro" id="IPR000253">
    <property type="entry name" value="FHA_dom"/>
</dbReference>
<dbReference type="PANTHER" id="PTHR18853:SF7">
    <property type="entry name" value="FORKHEAD-ASSOCIATED DOMAIN-CONTAINING PROTEIN 1"/>
    <property type="match status" value="1"/>
</dbReference>
<keyword evidence="3" id="KW-1185">Reference proteome</keyword>
<dbReference type="PANTHER" id="PTHR18853">
    <property type="entry name" value="FORKHEAD-ASSOCIATED DOMAIN-CONTAINING PROTEIN 1-RELATED"/>
    <property type="match status" value="1"/>
</dbReference>
<dbReference type="SUPFAM" id="SSF49879">
    <property type="entry name" value="SMAD/FHA domain"/>
    <property type="match status" value="1"/>
</dbReference>
<dbReference type="InParanoid" id="A0A674K9G1"/>
<evidence type="ECO:0000313" key="3">
    <source>
        <dbReference type="Proteomes" id="UP000472274"/>
    </source>
</evidence>
<proteinExistence type="predicted"/>
<dbReference type="Pfam" id="PF00498">
    <property type="entry name" value="FHA"/>
    <property type="match status" value="1"/>
</dbReference>